<sequence length="29" mass="3506">MCEASTRSRWLACETLWWDEEEGQWMVGD</sequence>
<keyword evidence="2" id="KW-1185">Reference proteome</keyword>
<evidence type="ECO:0000313" key="2">
    <source>
        <dbReference type="Proteomes" id="UP000078540"/>
    </source>
</evidence>
<protein>
    <submittedName>
        <fullName evidence="1">Uncharacterized protein</fullName>
    </submittedName>
</protein>
<accession>A0A195BW70</accession>
<dbReference type="EMBL" id="KQ976396">
    <property type="protein sequence ID" value="KYM92879.1"/>
    <property type="molecule type" value="Genomic_DNA"/>
</dbReference>
<evidence type="ECO:0000313" key="1">
    <source>
        <dbReference type="EMBL" id="KYM92879.1"/>
    </source>
</evidence>
<dbReference type="Proteomes" id="UP000078540">
    <property type="component" value="Unassembled WGS sequence"/>
</dbReference>
<name>A0A195BW70_9HYME</name>
<proteinExistence type="predicted"/>
<dbReference type="AlphaFoldDB" id="A0A195BW70"/>
<gene>
    <name evidence="1" type="ORF">ALC53_00417</name>
</gene>
<reference evidence="1 2" key="1">
    <citation type="submission" date="2015-09" db="EMBL/GenBank/DDBJ databases">
        <title>Atta colombica WGS genome.</title>
        <authorList>
            <person name="Nygaard S."/>
            <person name="Hu H."/>
            <person name="Boomsma J."/>
            <person name="Zhang G."/>
        </authorList>
    </citation>
    <scope>NUCLEOTIDE SEQUENCE [LARGE SCALE GENOMIC DNA]</scope>
    <source>
        <strain evidence="1">Treedump-2</strain>
        <tissue evidence="1">Whole body</tissue>
    </source>
</reference>
<organism evidence="1 2">
    <name type="scientific">Atta colombica</name>
    <dbReference type="NCBI Taxonomy" id="520822"/>
    <lineage>
        <taxon>Eukaryota</taxon>
        <taxon>Metazoa</taxon>
        <taxon>Ecdysozoa</taxon>
        <taxon>Arthropoda</taxon>
        <taxon>Hexapoda</taxon>
        <taxon>Insecta</taxon>
        <taxon>Pterygota</taxon>
        <taxon>Neoptera</taxon>
        <taxon>Endopterygota</taxon>
        <taxon>Hymenoptera</taxon>
        <taxon>Apocrita</taxon>
        <taxon>Aculeata</taxon>
        <taxon>Formicoidea</taxon>
        <taxon>Formicidae</taxon>
        <taxon>Myrmicinae</taxon>
        <taxon>Atta</taxon>
    </lineage>
</organism>